<proteinExistence type="predicted"/>
<protein>
    <submittedName>
        <fullName evidence="1">Uncharacterized protein</fullName>
    </submittedName>
</protein>
<reference evidence="1" key="1">
    <citation type="submission" date="2021-01" db="EMBL/GenBank/DDBJ databases">
        <authorList>
            <person name="Corre E."/>
            <person name="Pelletier E."/>
            <person name="Niang G."/>
            <person name="Scheremetjew M."/>
            <person name="Finn R."/>
            <person name="Kale V."/>
            <person name="Holt S."/>
            <person name="Cochrane G."/>
            <person name="Meng A."/>
            <person name="Brown T."/>
            <person name="Cohen L."/>
        </authorList>
    </citation>
    <scope>NUCLEOTIDE SEQUENCE</scope>
    <source>
        <strain evidence="1">Ras09</strain>
    </source>
</reference>
<dbReference type="EMBL" id="HBIA01008327">
    <property type="protein sequence ID" value="CAE0232421.1"/>
    <property type="molecule type" value="Transcribed_RNA"/>
</dbReference>
<organism evidence="1">
    <name type="scientific">Strombidium rassoulzadegani</name>
    <dbReference type="NCBI Taxonomy" id="1082188"/>
    <lineage>
        <taxon>Eukaryota</taxon>
        <taxon>Sar</taxon>
        <taxon>Alveolata</taxon>
        <taxon>Ciliophora</taxon>
        <taxon>Intramacronucleata</taxon>
        <taxon>Spirotrichea</taxon>
        <taxon>Oligotrichia</taxon>
        <taxon>Strombidiidae</taxon>
        <taxon>Strombidium</taxon>
    </lineage>
</organism>
<dbReference type="AlphaFoldDB" id="A0A7S3FXK1"/>
<gene>
    <name evidence="1" type="ORF">SRAS04492_LOCUS4219</name>
</gene>
<evidence type="ECO:0000313" key="1">
    <source>
        <dbReference type="EMBL" id="CAE0232421.1"/>
    </source>
</evidence>
<sequence>MQTFVDYLPETKNYIPEQISQMFGEVLDNALEDKETPLQSLSDSLLPNTYFSSAEYLAKSAQEKQSLLWSQVTHDTTSADWPNVAGIFLEGMNESFDSAGDAMPSGKLFGTRTKYIHSVGAVGKVKFQSASNHDYTGIFKGANYGLIRLSSAAAPSKSQPLAPGMGLKFLRSGMDSANLVSMFSVDGQPDDWNFFSNDFTNHITAPSGAATQILGKKFATATKYIQEVGLEDFSSHDELGQSEEALKLPFSLRFEPSSDVHSLFPKDEPSNYSEYMNQLPTVPAGSTLYKVYGMDAPEELGGTEVHIGDLVLDGNLVASKWGDQNLFFRHQRLDDDLKVQPSWAPYEASFGCPFKGFLSQE</sequence>
<name>A0A7S3FXK1_9SPIT</name>
<accession>A0A7S3FXK1</accession>